<feature type="transmembrane region" description="Helical" evidence="5">
    <location>
        <begin position="50"/>
        <end position="71"/>
    </location>
</feature>
<gene>
    <name evidence="7" type="ORF">GCM10022212_01590</name>
</gene>
<evidence type="ECO:0000259" key="6">
    <source>
        <dbReference type="PROSITE" id="PS50850"/>
    </source>
</evidence>
<dbReference type="Gene3D" id="1.20.1250.20">
    <property type="entry name" value="MFS general substrate transporter like domains"/>
    <property type="match status" value="2"/>
</dbReference>
<dbReference type="CDD" id="cd17371">
    <property type="entry name" value="MFS_MucK"/>
    <property type="match status" value="1"/>
</dbReference>
<accession>A0ABP7SHT7</accession>
<keyword evidence="2 5" id="KW-0812">Transmembrane</keyword>
<feature type="transmembrane region" description="Helical" evidence="5">
    <location>
        <begin position="224"/>
        <end position="242"/>
    </location>
</feature>
<name>A0ABP7SHT7_9BURK</name>
<dbReference type="InterPro" id="IPR036259">
    <property type="entry name" value="MFS_trans_sf"/>
</dbReference>
<evidence type="ECO:0000256" key="1">
    <source>
        <dbReference type="ARBA" id="ARBA00004141"/>
    </source>
</evidence>
<comment type="subcellular location">
    <subcellularLocation>
        <location evidence="1">Membrane</location>
        <topology evidence="1">Multi-pass membrane protein</topology>
    </subcellularLocation>
</comment>
<protein>
    <submittedName>
        <fullName evidence="7">MFS transporter</fullName>
    </submittedName>
</protein>
<dbReference type="SUPFAM" id="SSF103473">
    <property type="entry name" value="MFS general substrate transporter"/>
    <property type="match status" value="1"/>
</dbReference>
<feature type="transmembrane region" description="Helical" evidence="5">
    <location>
        <begin position="21"/>
        <end position="44"/>
    </location>
</feature>
<dbReference type="EMBL" id="BAAAZE010000001">
    <property type="protein sequence ID" value="GAA4011886.1"/>
    <property type="molecule type" value="Genomic_DNA"/>
</dbReference>
<dbReference type="InterPro" id="IPR011701">
    <property type="entry name" value="MFS"/>
</dbReference>
<dbReference type="Pfam" id="PF00083">
    <property type="entry name" value="Sugar_tr"/>
    <property type="match status" value="1"/>
</dbReference>
<evidence type="ECO:0000313" key="7">
    <source>
        <dbReference type="EMBL" id="GAA4011886.1"/>
    </source>
</evidence>
<feature type="domain" description="Major facilitator superfamily (MFS) profile" evidence="6">
    <location>
        <begin position="14"/>
        <end position="404"/>
    </location>
</feature>
<organism evidence="7 8">
    <name type="scientific">Actimicrobium antarcticum</name>
    <dbReference type="NCBI Taxonomy" id="1051899"/>
    <lineage>
        <taxon>Bacteria</taxon>
        <taxon>Pseudomonadati</taxon>
        <taxon>Pseudomonadota</taxon>
        <taxon>Betaproteobacteria</taxon>
        <taxon>Burkholderiales</taxon>
        <taxon>Oxalobacteraceae</taxon>
        <taxon>Actimicrobium</taxon>
    </lineage>
</organism>
<dbReference type="InterPro" id="IPR020846">
    <property type="entry name" value="MFS_dom"/>
</dbReference>
<dbReference type="PROSITE" id="PS00217">
    <property type="entry name" value="SUGAR_TRANSPORT_2"/>
    <property type="match status" value="1"/>
</dbReference>
<dbReference type="InterPro" id="IPR005829">
    <property type="entry name" value="Sugar_transporter_CS"/>
</dbReference>
<sequence>MSWYSDLNRTEKRTFIAAFGGWALDALDFMVFTFVIATLMHLWGISKAEAGMLGTVTLLFSAIGGWCAGILADRYGRVKVLQITIIWFTVCTVLIGFAQNVEQIFVLRALQGLGFGGEWAVGSVLMGEIIRSEHRGKAVGTVQSGWAVGWGIAALLYTAAFSFLPENYAWRAMFWVGVIPALLVVYIRKHVPEPEVFKKTQASQAKSANKISAWAIFSPKMIKTTLLAAILCSGIQGGYYAITTWLPTFLKTERHLSVIGTGGYLIVIITGSFIGYLIGAYLTDRIGRRANILVFTLLSGISVYLYTQIELTNTQMLFMGFPLGIAASGIFSGVGAYLTELFPTAIRATGQGFAYNFGRGVGALFPTLVGYISQSHNLAYAIGLFAGSAYIVVFFTALLLPETKGRHLDWGDDLFKKE</sequence>
<keyword evidence="3 5" id="KW-1133">Transmembrane helix</keyword>
<feature type="transmembrane region" description="Helical" evidence="5">
    <location>
        <begin position="378"/>
        <end position="400"/>
    </location>
</feature>
<feature type="transmembrane region" description="Helical" evidence="5">
    <location>
        <begin position="78"/>
        <end position="98"/>
    </location>
</feature>
<evidence type="ECO:0000256" key="4">
    <source>
        <dbReference type="ARBA" id="ARBA00023136"/>
    </source>
</evidence>
<feature type="transmembrane region" description="Helical" evidence="5">
    <location>
        <begin position="290"/>
        <end position="307"/>
    </location>
</feature>
<comment type="caution">
    <text evidence="7">The sequence shown here is derived from an EMBL/GenBank/DDBJ whole genome shotgun (WGS) entry which is preliminary data.</text>
</comment>
<feature type="transmembrane region" description="Helical" evidence="5">
    <location>
        <begin position="353"/>
        <end position="372"/>
    </location>
</feature>
<dbReference type="Proteomes" id="UP001501353">
    <property type="component" value="Unassembled WGS sequence"/>
</dbReference>
<evidence type="ECO:0000256" key="3">
    <source>
        <dbReference type="ARBA" id="ARBA00022989"/>
    </source>
</evidence>
<dbReference type="RefSeq" id="WP_344761297.1">
    <property type="nucleotide sequence ID" value="NZ_BAAAZE010000001.1"/>
</dbReference>
<dbReference type="PANTHER" id="PTHR23508:SF10">
    <property type="entry name" value="CARBOXYLIC ACID TRANSPORTER PROTEIN HOMOLOG"/>
    <property type="match status" value="1"/>
</dbReference>
<dbReference type="Pfam" id="PF07690">
    <property type="entry name" value="MFS_1"/>
    <property type="match status" value="1"/>
</dbReference>
<proteinExistence type="predicted"/>
<reference evidence="8" key="1">
    <citation type="journal article" date="2019" name="Int. J. Syst. Evol. Microbiol.">
        <title>The Global Catalogue of Microorganisms (GCM) 10K type strain sequencing project: providing services to taxonomists for standard genome sequencing and annotation.</title>
        <authorList>
            <consortium name="The Broad Institute Genomics Platform"/>
            <consortium name="The Broad Institute Genome Sequencing Center for Infectious Disease"/>
            <person name="Wu L."/>
            <person name="Ma J."/>
        </authorList>
    </citation>
    <scope>NUCLEOTIDE SEQUENCE [LARGE SCALE GENOMIC DNA]</scope>
    <source>
        <strain evidence="8">JCM 16673</strain>
    </source>
</reference>
<feature type="transmembrane region" description="Helical" evidence="5">
    <location>
        <begin position="319"/>
        <end position="341"/>
    </location>
</feature>
<feature type="transmembrane region" description="Helical" evidence="5">
    <location>
        <begin position="168"/>
        <end position="187"/>
    </location>
</feature>
<keyword evidence="4 5" id="KW-0472">Membrane</keyword>
<evidence type="ECO:0000313" key="8">
    <source>
        <dbReference type="Proteomes" id="UP001501353"/>
    </source>
</evidence>
<dbReference type="PROSITE" id="PS50850">
    <property type="entry name" value="MFS"/>
    <property type="match status" value="1"/>
</dbReference>
<evidence type="ECO:0000256" key="2">
    <source>
        <dbReference type="ARBA" id="ARBA00022692"/>
    </source>
</evidence>
<feature type="transmembrane region" description="Helical" evidence="5">
    <location>
        <begin position="138"/>
        <end position="162"/>
    </location>
</feature>
<dbReference type="PANTHER" id="PTHR23508">
    <property type="entry name" value="CARBOXYLIC ACID TRANSPORTER PROTEIN HOMOLOG"/>
    <property type="match status" value="1"/>
</dbReference>
<evidence type="ECO:0000256" key="5">
    <source>
        <dbReference type="SAM" id="Phobius"/>
    </source>
</evidence>
<feature type="transmembrane region" description="Helical" evidence="5">
    <location>
        <begin position="262"/>
        <end position="283"/>
    </location>
</feature>
<keyword evidence="8" id="KW-1185">Reference proteome</keyword>
<dbReference type="InterPro" id="IPR005828">
    <property type="entry name" value="MFS_sugar_transport-like"/>
</dbReference>